<keyword evidence="7" id="KW-0472">Membrane</keyword>
<name>A0A6M1S9K1_9HYPH</name>
<dbReference type="InterPro" id="IPR003439">
    <property type="entry name" value="ABC_transporter-like_ATP-bd"/>
</dbReference>
<dbReference type="GO" id="GO:0022857">
    <property type="term" value="F:transmembrane transporter activity"/>
    <property type="evidence" value="ECO:0007669"/>
    <property type="project" value="InterPro"/>
</dbReference>
<dbReference type="EMBL" id="JAALFG010000001">
    <property type="protein sequence ID" value="NGP16689.1"/>
    <property type="molecule type" value="Genomic_DNA"/>
</dbReference>
<dbReference type="InterPro" id="IPR003593">
    <property type="entry name" value="AAA+_ATPase"/>
</dbReference>
<proteinExistence type="inferred from homology"/>
<keyword evidence="4" id="KW-0201">Cytochrome c-type biogenesis</keyword>
<dbReference type="Pfam" id="PF00005">
    <property type="entry name" value="ABC_tran"/>
    <property type="match status" value="1"/>
</dbReference>
<dbReference type="PROSITE" id="PS00211">
    <property type="entry name" value="ABC_TRANSPORTER_1"/>
    <property type="match status" value="1"/>
</dbReference>
<evidence type="ECO:0000256" key="2">
    <source>
        <dbReference type="ARBA" id="ARBA00022448"/>
    </source>
</evidence>
<dbReference type="SUPFAM" id="SSF52540">
    <property type="entry name" value="P-loop containing nucleoside triphosphate hydrolases"/>
    <property type="match status" value="1"/>
</dbReference>
<dbReference type="Proteomes" id="UP000474802">
    <property type="component" value="Unassembled WGS sequence"/>
</dbReference>
<dbReference type="PANTHER" id="PTHR43499:SF1">
    <property type="entry name" value="ABC TRANSPORTER I FAMILY MEMBER 1"/>
    <property type="match status" value="1"/>
</dbReference>
<evidence type="ECO:0000256" key="1">
    <source>
        <dbReference type="ARBA" id="ARBA00005417"/>
    </source>
</evidence>
<dbReference type="InterPro" id="IPR017871">
    <property type="entry name" value="ABC_transporter-like_CS"/>
</dbReference>
<dbReference type="Gene3D" id="3.40.50.300">
    <property type="entry name" value="P-loop containing nucleotide triphosphate hydrolases"/>
    <property type="match status" value="1"/>
</dbReference>
<dbReference type="PANTHER" id="PTHR43499">
    <property type="entry name" value="ABC TRANSPORTER I FAMILY MEMBER 1"/>
    <property type="match status" value="1"/>
</dbReference>
<accession>A0A6M1S9K1</accession>
<keyword evidence="6" id="KW-1278">Translocase</keyword>
<keyword evidence="10" id="KW-1185">Reference proteome</keyword>
<dbReference type="InterPro" id="IPR027417">
    <property type="entry name" value="P-loop_NTPase"/>
</dbReference>
<dbReference type="PROSITE" id="PS50893">
    <property type="entry name" value="ABC_TRANSPORTER_2"/>
    <property type="match status" value="1"/>
</dbReference>
<evidence type="ECO:0000256" key="3">
    <source>
        <dbReference type="ARBA" id="ARBA00022741"/>
    </source>
</evidence>
<dbReference type="GO" id="GO:0017004">
    <property type="term" value="P:cytochrome complex assembly"/>
    <property type="evidence" value="ECO:0007669"/>
    <property type="project" value="UniProtKB-KW"/>
</dbReference>
<dbReference type="GO" id="GO:0016887">
    <property type="term" value="F:ATP hydrolysis activity"/>
    <property type="evidence" value="ECO:0007669"/>
    <property type="project" value="InterPro"/>
</dbReference>
<dbReference type="SMART" id="SM00382">
    <property type="entry name" value="AAA"/>
    <property type="match status" value="1"/>
</dbReference>
<reference evidence="9 10" key="1">
    <citation type="submission" date="2020-02" db="EMBL/GenBank/DDBJ databases">
        <authorList>
            <person name="Khan S.A."/>
            <person name="Jeon C.O."/>
            <person name="Chun B.H."/>
        </authorList>
    </citation>
    <scope>NUCLEOTIDE SEQUENCE [LARGE SCALE GENOMIC DNA]</scope>
    <source>
        <strain evidence="9 10">H239</strain>
    </source>
</reference>
<feature type="domain" description="ABC transporter" evidence="8">
    <location>
        <begin position="1"/>
        <end position="189"/>
    </location>
</feature>
<dbReference type="NCBIfam" id="TIGR01189">
    <property type="entry name" value="ccmA"/>
    <property type="match status" value="1"/>
</dbReference>
<evidence type="ECO:0000313" key="10">
    <source>
        <dbReference type="Proteomes" id="UP000474802"/>
    </source>
</evidence>
<gene>
    <name evidence="9" type="primary">ccmA</name>
    <name evidence="9" type="ORF">G5575_02380</name>
</gene>
<keyword evidence="5 9" id="KW-0067">ATP-binding</keyword>
<keyword evidence="3" id="KW-0547">Nucleotide-binding</keyword>
<keyword evidence="2" id="KW-0813">Transport</keyword>
<evidence type="ECO:0000256" key="5">
    <source>
        <dbReference type="ARBA" id="ARBA00022840"/>
    </source>
</evidence>
<evidence type="ECO:0000259" key="8">
    <source>
        <dbReference type="PROSITE" id="PS50893"/>
    </source>
</evidence>
<comment type="caution">
    <text evidence="9">The sequence shown here is derived from an EMBL/GenBank/DDBJ whole genome shotgun (WGS) entry which is preliminary data.</text>
</comment>
<dbReference type="GO" id="GO:0005524">
    <property type="term" value="F:ATP binding"/>
    <property type="evidence" value="ECO:0007669"/>
    <property type="project" value="UniProtKB-KW"/>
</dbReference>
<organism evidence="9 10">
    <name type="scientific">Devosia aurantiaca</name>
    <dbReference type="NCBI Taxonomy" id="2714858"/>
    <lineage>
        <taxon>Bacteria</taxon>
        <taxon>Pseudomonadati</taxon>
        <taxon>Pseudomonadota</taxon>
        <taxon>Alphaproteobacteria</taxon>
        <taxon>Hyphomicrobiales</taxon>
        <taxon>Devosiaceae</taxon>
        <taxon>Devosia</taxon>
    </lineage>
</organism>
<dbReference type="AlphaFoldDB" id="A0A6M1S9K1"/>
<evidence type="ECO:0000313" key="9">
    <source>
        <dbReference type="EMBL" id="NGP16689.1"/>
    </source>
</evidence>
<evidence type="ECO:0000256" key="6">
    <source>
        <dbReference type="ARBA" id="ARBA00022967"/>
    </source>
</evidence>
<reference evidence="9 10" key="2">
    <citation type="submission" date="2020-03" db="EMBL/GenBank/DDBJ databases">
        <title>Devosia chinhatensis sp. nov., isolated from a hexachlorocyclohexane (HCH) dump site in India.</title>
        <authorList>
            <person name="Kumar M."/>
            <person name="Lal R."/>
        </authorList>
    </citation>
    <scope>NUCLEOTIDE SEQUENCE [LARGE SCALE GENOMIC DNA]</scope>
    <source>
        <strain evidence="9 10">H239</strain>
    </source>
</reference>
<evidence type="ECO:0000256" key="4">
    <source>
        <dbReference type="ARBA" id="ARBA00022748"/>
    </source>
</evidence>
<evidence type="ECO:0000256" key="7">
    <source>
        <dbReference type="ARBA" id="ARBA00023136"/>
    </source>
</evidence>
<sequence>MGRGETILARGLALDVAGGSGLLLRGPNGSGKSTLLLTLAGLLAPVEGTVTIEGHDPDDGPALHYCGHRNAVRARITVRQTLDFWAALNGHTGLGADAALERVGLGKTAKLDAGYLSAGQQRRLVLARLLVSRRPLWFLDEPSAALDADGRVLLAELLSAHLAEGGLAVIATHDDIAVSALTTLQLGAAP</sequence>
<comment type="similarity">
    <text evidence="1">Belongs to the ABC transporter superfamily.</text>
</comment>
<protein>
    <submittedName>
        <fullName evidence="9">Heme ABC exporter ATP-binding protein CcmA</fullName>
    </submittedName>
</protein>
<dbReference type="InterPro" id="IPR005895">
    <property type="entry name" value="ABC_transptr_haem_export_CcmA"/>
</dbReference>